<dbReference type="AlphaFoldDB" id="A0A8J6XNU6"/>
<keyword evidence="2" id="KW-0723">Serine/threonine-protein kinase</keyword>
<dbReference type="SUPFAM" id="SSF56112">
    <property type="entry name" value="Protein kinase-like (PK-like)"/>
    <property type="match status" value="1"/>
</dbReference>
<evidence type="ECO:0000256" key="5">
    <source>
        <dbReference type="ARBA" id="ARBA00022777"/>
    </source>
</evidence>
<dbReference type="SMART" id="SM00220">
    <property type="entry name" value="S_TKc"/>
    <property type="match status" value="1"/>
</dbReference>
<keyword evidence="11" id="KW-0812">Transmembrane</keyword>
<dbReference type="Pfam" id="PF00069">
    <property type="entry name" value="Pkinase"/>
    <property type="match status" value="1"/>
</dbReference>
<feature type="region of interest" description="Disordered" evidence="10">
    <location>
        <begin position="1"/>
        <end position="22"/>
    </location>
</feature>
<reference evidence="13" key="1">
    <citation type="submission" date="2020-09" db="EMBL/GenBank/DDBJ databases">
        <title>Iningainema tapete sp. nov. (Scytonemataceae, Cyanobacteria) from greenhouses in central Florida (USA) produces two types of nodularin with biosynthetic potential for microcystin-LR and anabaenopeptins.</title>
        <authorList>
            <person name="Berthold D.E."/>
            <person name="Lefler F.W."/>
            <person name="Huang I.-S."/>
            <person name="Abdulla H."/>
            <person name="Zimba P.V."/>
            <person name="Laughinghouse H.D. IV."/>
        </authorList>
    </citation>
    <scope>NUCLEOTIDE SEQUENCE</scope>
    <source>
        <strain evidence="13">BLCCT55</strain>
    </source>
</reference>
<dbReference type="Gene3D" id="3.30.200.20">
    <property type="entry name" value="Phosphorylase Kinase, domain 1"/>
    <property type="match status" value="1"/>
</dbReference>
<dbReference type="InterPro" id="IPR007890">
    <property type="entry name" value="CHASE2"/>
</dbReference>
<keyword evidence="11" id="KW-1133">Transmembrane helix</keyword>
<dbReference type="InterPro" id="IPR011009">
    <property type="entry name" value="Kinase-like_dom_sf"/>
</dbReference>
<organism evidence="13 14">
    <name type="scientific">Iningainema tapete BLCC-T55</name>
    <dbReference type="NCBI Taxonomy" id="2748662"/>
    <lineage>
        <taxon>Bacteria</taxon>
        <taxon>Bacillati</taxon>
        <taxon>Cyanobacteriota</taxon>
        <taxon>Cyanophyceae</taxon>
        <taxon>Nostocales</taxon>
        <taxon>Scytonemataceae</taxon>
        <taxon>Iningainema tapete</taxon>
    </lineage>
</organism>
<evidence type="ECO:0000256" key="4">
    <source>
        <dbReference type="ARBA" id="ARBA00022741"/>
    </source>
</evidence>
<feature type="transmembrane region" description="Helical" evidence="11">
    <location>
        <begin position="384"/>
        <end position="402"/>
    </location>
</feature>
<comment type="caution">
    <text evidence="13">The sequence shown here is derived from an EMBL/GenBank/DDBJ whole genome shotgun (WGS) entry which is preliminary data.</text>
</comment>
<evidence type="ECO:0000256" key="7">
    <source>
        <dbReference type="ARBA" id="ARBA00047899"/>
    </source>
</evidence>
<keyword evidence="11" id="KW-0472">Membrane</keyword>
<feature type="binding site" evidence="9">
    <location>
        <position position="514"/>
    </location>
    <ligand>
        <name>ATP</name>
        <dbReference type="ChEBI" id="CHEBI:30616"/>
    </ligand>
</feature>
<keyword evidence="3" id="KW-0808">Transferase</keyword>
<proteinExistence type="predicted"/>
<protein>
    <recommendedName>
        <fullName evidence="1">non-specific serine/threonine protein kinase</fullName>
        <ecNumber evidence="1">2.7.11.1</ecNumber>
    </recommendedName>
</protein>
<dbReference type="PANTHER" id="PTHR24363">
    <property type="entry name" value="SERINE/THREONINE PROTEIN KINASE"/>
    <property type="match status" value="1"/>
</dbReference>
<feature type="compositionally biased region" description="Low complexity" evidence="10">
    <location>
        <begin position="782"/>
        <end position="797"/>
    </location>
</feature>
<feature type="region of interest" description="Disordered" evidence="10">
    <location>
        <begin position="766"/>
        <end position="797"/>
    </location>
</feature>
<feature type="compositionally biased region" description="Low complexity" evidence="10">
    <location>
        <begin position="1"/>
        <end position="17"/>
    </location>
</feature>
<dbReference type="Pfam" id="PF05226">
    <property type="entry name" value="CHASE2"/>
    <property type="match status" value="1"/>
</dbReference>
<dbReference type="GO" id="GO:0005524">
    <property type="term" value="F:ATP binding"/>
    <property type="evidence" value="ECO:0007669"/>
    <property type="project" value="UniProtKB-UniRule"/>
</dbReference>
<evidence type="ECO:0000256" key="8">
    <source>
        <dbReference type="ARBA" id="ARBA00048679"/>
    </source>
</evidence>
<evidence type="ECO:0000259" key="12">
    <source>
        <dbReference type="PROSITE" id="PS50011"/>
    </source>
</evidence>
<dbReference type="SMART" id="SM01080">
    <property type="entry name" value="CHASE2"/>
    <property type="match status" value="1"/>
</dbReference>
<name>A0A8J6XNU6_9CYAN</name>
<feature type="transmembrane region" description="Helical" evidence="11">
    <location>
        <begin position="360"/>
        <end position="377"/>
    </location>
</feature>
<feature type="transmembrane region" description="Helical" evidence="11">
    <location>
        <begin position="408"/>
        <end position="427"/>
    </location>
</feature>
<evidence type="ECO:0000256" key="9">
    <source>
        <dbReference type="PROSITE-ProRule" id="PRU10141"/>
    </source>
</evidence>
<accession>A0A8J6XNU6</accession>
<dbReference type="EMBL" id="JACXAE010000072">
    <property type="protein sequence ID" value="MBD2774516.1"/>
    <property type="molecule type" value="Genomic_DNA"/>
</dbReference>
<dbReference type="PANTHER" id="PTHR24363:SF0">
    <property type="entry name" value="SERINE_THREONINE KINASE LIKE DOMAIN CONTAINING 1"/>
    <property type="match status" value="1"/>
</dbReference>
<sequence>MAEKPTSTLTKKASTASHQPSSKLTKLTSTVLAWQLKQMNRLGHLLSGVSVVGATLLTTSSLNLAQFMENQAQSMFYLLRGPIAPNEDIVILAIDDQSISIPEDYYGTDSKQYAYLEPLKSFPYQRHAYAIAIEKLIASGARSVAINVLFDTPSSYGVEDDEKLRSSLQQHGTKVTLAALYENSHTYQGQTTQLKLPSQMFLTGATSVGLVNFPIEPDGKIHKLASELHKLTPEENALTPKIPTFSEAVLRSANVKYPKPKGSRIYFNGAAGTFKVIPFWYLFDPQNWDTFLQQGKVFQDKIVLIGATAKLSNDYHPVAVSDSWLYQTPMSGVEIHASAIATLMEGKTVALAIETPQGRGLFVLALVGGYAVIVARIKRGISRLVYCLGGAIAWSTTSYILFVYAQFLIPTAVPVGAITLIGLGYLGTEAFREIVRKSQLIDIFQKYASHYVVQEILSQQDDLRDLLQQRSKAVSGKILDWRYKIVKVLGSGGFSETYVAEDTKLPGNPLCVVKQLKPVNNKSEQLAVARRLFNSEAQTLQKLGTHNQIPQLLAYFEEEEEFYLVQEYIIGHALSQELPKGKRLPQTAVIEILRDLLQTLTFVHQNGVIHRDIKPSNIIRREKDQKLVLIDFGAVKEVTTQLLDHQEQTAFTIGIGTKGYAPTEQCFGRPQYSSDIYAVGMIGIKALTGMTPHEIVRDANGELKWIDKAYVSHTLANILSQMVREDFQQRYQSAPQALAALNNLINSEEGQLPTQGVSMTTVILEDDSDTPTTPWTGALDETPSISSTSILPPRNQS</sequence>
<evidence type="ECO:0000256" key="1">
    <source>
        <dbReference type="ARBA" id="ARBA00012513"/>
    </source>
</evidence>
<dbReference type="PROSITE" id="PS00107">
    <property type="entry name" value="PROTEIN_KINASE_ATP"/>
    <property type="match status" value="1"/>
</dbReference>
<evidence type="ECO:0000313" key="13">
    <source>
        <dbReference type="EMBL" id="MBD2774516.1"/>
    </source>
</evidence>
<dbReference type="EC" id="2.7.11.1" evidence="1"/>
<dbReference type="Proteomes" id="UP000629098">
    <property type="component" value="Unassembled WGS sequence"/>
</dbReference>
<comment type="catalytic activity">
    <reaction evidence="8">
        <text>L-seryl-[protein] + ATP = O-phospho-L-seryl-[protein] + ADP + H(+)</text>
        <dbReference type="Rhea" id="RHEA:17989"/>
        <dbReference type="Rhea" id="RHEA-COMP:9863"/>
        <dbReference type="Rhea" id="RHEA-COMP:11604"/>
        <dbReference type="ChEBI" id="CHEBI:15378"/>
        <dbReference type="ChEBI" id="CHEBI:29999"/>
        <dbReference type="ChEBI" id="CHEBI:30616"/>
        <dbReference type="ChEBI" id="CHEBI:83421"/>
        <dbReference type="ChEBI" id="CHEBI:456216"/>
        <dbReference type="EC" id="2.7.11.1"/>
    </reaction>
</comment>
<dbReference type="GO" id="GO:0004674">
    <property type="term" value="F:protein serine/threonine kinase activity"/>
    <property type="evidence" value="ECO:0007669"/>
    <property type="project" value="UniProtKB-KW"/>
</dbReference>
<evidence type="ECO:0000256" key="11">
    <source>
        <dbReference type="SAM" id="Phobius"/>
    </source>
</evidence>
<keyword evidence="4 9" id="KW-0547">Nucleotide-binding</keyword>
<gene>
    <name evidence="13" type="ORF">ICL16_21215</name>
</gene>
<keyword evidence="5" id="KW-0418">Kinase</keyword>
<evidence type="ECO:0000256" key="3">
    <source>
        <dbReference type="ARBA" id="ARBA00022679"/>
    </source>
</evidence>
<dbReference type="Gene3D" id="1.10.510.10">
    <property type="entry name" value="Transferase(Phosphotransferase) domain 1"/>
    <property type="match status" value="1"/>
</dbReference>
<evidence type="ECO:0000313" key="14">
    <source>
        <dbReference type="Proteomes" id="UP000629098"/>
    </source>
</evidence>
<dbReference type="InterPro" id="IPR000719">
    <property type="entry name" value="Prot_kinase_dom"/>
</dbReference>
<dbReference type="InterPro" id="IPR017441">
    <property type="entry name" value="Protein_kinase_ATP_BS"/>
</dbReference>
<keyword evidence="14" id="KW-1185">Reference proteome</keyword>
<keyword evidence="6 9" id="KW-0067">ATP-binding</keyword>
<evidence type="ECO:0000256" key="2">
    <source>
        <dbReference type="ARBA" id="ARBA00022527"/>
    </source>
</evidence>
<comment type="catalytic activity">
    <reaction evidence="7">
        <text>L-threonyl-[protein] + ATP = O-phospho-L-threonyl-[protein] + ADP + H(+)</text>
        <dbReference type="Rhea" id="RHEA:46608"/>
        <dbReference type="Rhea" id="RHEA-COMP:11060"/>
        <dbReference type="Rhea" id="RHEA-COMP:11605"/>
        <dbReference type="ChEBI" id="CHEBI:15378"/>
        <dbReference type="ChEBI" id="CHEBI:30013"/>
        <dbReference type="ChEBI" id="CHEBI:30616"/>
        <dbReference type="ChEBI" id="CHEBI:61977"/>
        <dbReference type="ChEBI" id="CHEBI:456216"/>
        <dbReference type="EC" id="2.7.11.1"/>
    </reaction>
</comment>
<evidence type="ECO:0000256" key="6">
    <source>
        <dbReference type="ARBA" id="ARBA00022840"/>
    </source>
</evidence>
<dbReference type="CDD" id="cd14014">
    <property type="entry name" value="STKc_PknB_like"/>
    <property type="match status" value="1"/>
</dbReference>
<dbReference type="RefSeq" id="WP_190831676.1">
    <property type="nucleotide sequence ID" value="NZ_CAWPPI010000072.1"/>
</dbReference>
<dbReference type="PROSITE" id="PS50011">
    <property type="entry name" value="PROTEIN_KINASE_DOM"/>
    <property type="match status" value="1"/>
</dbReference>
<feature type="domain" description="Protein kinase" evidence="12">
    <location>
        <begin position="483"/>
        <end position="745"/>
    </location>
</feature>
<evidence type="ECO:0000256" key="10">
    <source>
        <dbReference type="SAM" id="MobiDB-lite"/>
    </source>
</evidence>